<dbReference type="EMBL" id="JBFNXX010000009">
    <property type="protein sequence ID" value="MEW9920490.1"/>
    <property type="molecule type" value="Genomic_DNA"/>
</dbReference>
<evidence type="ECO:0000313" key="1">
    <source>
        <dbReference type="EMBL" id="MEW9920490.1"/>
    </source>
</evidence>
<dbReference type="RefSeq" id="WP_367878195.1">
    <property type="nucleotide sequence ID" value="NZ_JBFNXX010000009.1"/>
</dbReference>
<protein>
    <recommendedName>
        <fullName evidence="3">Secreted protein</fullName>
    </recommendedName>
</protein>
<comment type="caution">
    <text evidence="1">The sequence shown here is derived from an EMBL/GenBank/DDBJ whole genome shotgun (WGS) entry which is preliminary data.</text>
</comment>
<evidence type="ECO:0008006" key="3">
    <source>
        <dbReference type="Google" id="ProtNLM"/>
    </source>
</evidence>
<dbReference type="Proteomes" id="UP001556098">
    <property type="component" value="Unassembled WGS sequence"/>
</dbReference>
<organism evidence="1 2">
    <name type="scientific">Sulfitobacter sediminis</name>
    <dbReference type="NCBI Taxonomy" id="3234186"/>
    <lineage>
        <taxon>Bacteria</taxon>
        <taxon>Pseudomonadati</taxon>
        <taxon>Pseudomonadota</taxon>
        <taxon>Alphaproteobacteria</taxon>
        <taxon>Rhodobacterales</taxon>
        <taxon>Roseobacteraceae</taxon>
        <taxon>Sulfitobacter</taxon>
    </lineage>
</organism>
<proteinExistence type="predicted"/>
<name>A0ABV3RNE3_9RHOB</name>
<keyword evidence="2" id="KW-1185">Reference proteome</keyword>
<sequence>MLAFSGTAAGFSTLAEVFGGLAFAVSDVALDVLLVAVVLAFATSDADDVSVDFSVPGSAVSPAAFDDCGVVLPPEAGFFSFATPMSFLILIAGPDEPANLTRQRAPPSS</sequence>
<reference evidence="1 2" key="1">
    <citation type="submission" date="2024-07" db="EMBL/GenBank/DDBJ databases">
        <title>Marimonas sp.nov., isolated from tidal-flat sediment.</title>
        <authorList>
            <person name="Jayan J.N."/>
            <person name="Lee S.S."/>
        </authorList>
    </citation>
    <scope>NUCLEOTIDE SEQUENCE [LARGE SCALE GENOMIC DNA]</scope>
    <source>
        <strain evidence="1 2">MJW-29</strain>
    </source>
</reference>
<evidence type="ECO:0000313" key="2">
    <source>
        <dbReference type="Proteomes" id="UP001556098"/>
    </source>
</evidence>
<gene>
    <name evidence="1" type="ORF">AB2B41_12820</name>
</gene>
<accession>A0ABV3RNE3</accession>